<name>A0ABS8CHS6_9RHOB</name>
<gene>
    <name evidence="1" type="ORF">H0485_02830</name>
</gene>
<evidence type="ECO:0000313" key="1">
    <source>
        <dbReference type="EMBL" id="MCB5408946.1"/>
    </source>
</evidence>
<comment type="caution">
    <text evidence="1">The sequence shown here is derived from an EMBL/GenBank/DDBJ whole genome shotgun (WGS) entry which is preliminary data.</text>
</comment>
<protein>
    <submittedName>
        <fullName evidence="1">DUF2125 domain-containing protein</fullName>
    </submittedName>
</protein>
<evidence type="ECO:0000313" key="2">
    <source>
        <dbReference type="Proteomes" id="UP001198571"/>
    </source>
</evidence>
<reference evidence="1 2" key="1">
    <citation type="submission" date="2020-07" db="EMBL/GenBank/DDBJ databases">
        <title>Pseudogemmobacter sp. nov., isolated from poultry manure in Taiwan.</title>
        <authorList>
            <person name="Lin S.-Y."/>
            <person name="Tang Y.-S."/>
            <person name="Young C.-C."/>
        </authorList>
    </citation>
    <scope>NUCLEOTIDE SEQUENCE [LARGE SCALE GENOMIC DNA]</scope>
    <source>
        <strain evidence="1 2">CC-YST710</strain>
    </source>
</reference>
<dbReference type="InterPro" id="IPR018666">
    <property type="entry name" value="DUF2125"/>
</dbReference>
<dbReference type="Pfam" id="PF09898">
    <property type="entry name" value="DUF2125"/>
    <property type="match status" value="1"/>
</dbReference>
<accession>A0ABS8CHS6</accession>
<sequence>MRRLMGFFVVLVVLWCGWWFLGRALILREAKALIADQRNAGAEISYSDLGLRGFASRFDLTARDLRYRDPGGRFGFEGPVVWLYAMSWKPWHIILGLPERQKLFIAGQMLELEGRALQASLRAAPALDLPLAELRLSGEAITLRGAGMGEFTAGGVSLGLRDASALPDAGLTGGALYQLGLNAGELRPDAAIAAKIAAVTLAAAPAEPLPEVISALHLDLILSLTAPLDRHAGQSQPGVTALNLRDLSLTWGALELSASGMLLPDAQGYASGRITVTAKNWQYLPVLMVASGKVEPRMAPLLQNMLAALAQDAGTPDQISLPLVLKDGWMNFGPLPLAAAPNLAQPGL</sequence>
<dbReference type="RefSeq" id="WP_226933843.1">
    <property type="nucleotide sequence ID" value="NZ_JACDXX010000002.1"/>
</dbReference>
<dbReference type="Proteomes" id="UP001198571">
    <property type="component" value="Unassembled WGS sequence"/>
</dbReference>
<dbReference type="EMBL" id="JACDXX010000002">
    <property type="protein sequence ID" value="MCB5408946.1"/>
    <property type="molecule type" value="Genomic_DNA"/>
</dbReference>
<keyword evidence="2" id="KW-1185">Reference proteome</keyword>
<proteinExistence type="predicted"/>
<organism evidence="1 2">
    <name type="scientific">Pseudogemmobacter faecipullorum</name>
    <dbReference type="NCBI Taxonomy" id="2755041"/>
    <lineage>
        <taxon>Bacteria</taxon>
        <taxon>Pseudomonadati</taxon>
        <taxon>Pseudomonadota</taxon>
        <taxon>Alphaproteobacteria</taxon>
        <taxon>Rhodobacterales</taxon>
        <taxon>Paracoccaceae</taxon>
        <taxon>Pseudogemmobacter</taxon>
    </lineage>
</organism>